<comment type="cofactor">
    <cofactor evidence="21">
        <name>heme</name>
        <dbReference type="ChEBI" id="CHEBI:30413"/>
    </cofactor>
</comment>
<evidence type="ECO:0000256" key="2">
    <source>
        <dbReference type="ARBA" id="ARBA00004524"/>
    </source>
</evidence>
<evidence type="ECO:0000256" key="10">
    <source>
        <dbReference type="ARBA" id="ARBA00023004"/>
    </source>
</evidence>
<evidence type="ECO:0000256" key="17">
    <source>
        <dbReference type="ARBA" id="ARBA00044265"/>
    </source>
</evidence>
<dbReference type="PANTHER" id="PTHR24289:SF1">
    <property type="entry name" value="STEROID 17-ALPHA-HYDROXYLASE_17,20 LYASE"/>
    <property type="match status" value="1"/>
</dbReference>
<dbReference type="OrthoDB" id="1055148at2759"/>
<dbReference type="GO" id="GO:0042448">
    <property type="term" value="P:progesterone metabolic process"/>
    <property type="evidence" value="ECO:0007669"/>
    <property type="project" value="TreeGrafter"/>
</dbReference>
<evidence type="ECO:0000256" key="9">
    <source>
        <dbReference type="ARBA" id="ARBA00023002"/>
    </source>
</evidence>
<keyword evidence="13" id="KW-0472">Membrane</keyword>
<dbReference type="GO" id="GO:0005789">
    <property type="term" value="C:endoplasmic reticulum membrane"/>
    <property type="evidence" value="ECO:0007669"/>
    <property type="project" value="UniProtKB-SubCell"/>
</dbReference>
<dbReference type="Gene3D" id="1.10.630.10">
    <property type="entry name" value="Cytochrome P450"/>
    <property type="match status" value="1"/>
</dbReference>
<evidence type="ECO:0000256" key="6">
    <source>
        <dbReference type="ARBA" id="ARBA00022723"/>
    </source>
</evidence>
<evidence type="ECO:0000256" key="19">
    <source>
        <dbReference type="ARBA" id="ARBA00044304"/>
    </source>
</evidence>
<evidence type="ECO:0000256" key="8">
    <source>
        <dbReference type="ARBA" id="ARBA00022848"/>
    </source>
</evidence>
<sequence length="486" mass="55416">MIAEIIVLLILLVAVYVASTLWQLRCLPPGPFPLPLLGNLLSIEQNRPYADLAKMAKKYGKLLRIHMGTRKVIVINSYELAREALITKSKDFAGRPCHFFGNIFGRDCTDIAFQTFNKRWKMQHKLALTALRLTEGKVNIADHAEKLCNRFYSCDGMLFDPYDMIFNSLGNCLSSLIFGKEHKLDDCEVKKLVHATHVFRDSLGAANLLDTFPILKYIPFDIIKKAKCAGKIRDEIFERKFGEHVSTFQKENIRDLIDALLKGFHELTDEGLVTKEHLISSASDFFFPGTETPSSIIMWAIYYAIKHPDVQAKLHRQLDDVIGSKNRPPEISDKPNLPYLNAFITEVHRIVSETPLAVPHSTTRDTSLAGFKIPRNMTVLINLWAIHHDPDIWGDPFSFRPERFLDENGQLYVEGVMTFSAGKRSCAGESFARKAVFLYLARLLKRFRFECPRGTTLPKEEESVFGIVLECKPFQIHAIPRDKDEK</sequence>
<evidence type="ECO:0000256" key="22">
    <source>
        <dbReference type="RuleBase" id="RU000461"/>
    </source>
</evidence>
<evidence type="ECO:0000256" key="16">
    <source>
        <dbReference type="ARBA" id="ARBA00044217"/>
    </source>
</evidence>
<dbReference type="SUPFAM" id="SSF48264">
    <property type="entry name" value="Cytochrome P450"/>
    <property type="match status" value="1"/>
</dbReference>
<dbReference type="Pfam" id="PF00067">
    <property type="entry name" value="p450"/>
    <property type="match status" value="1"/>
</dbReference>
<dbReference type="GO" id="GO:0008289">
    <property type="term" value="F:lipid binding"/>
    <property type="evidence" value="ECO:0007669"/>
    <property type="project" value="UniProtKB-KW"/>
</dbReference>
<dbReference type="InterPro" id="IPR017972">
    <property type="entry name" value="Cyt_P450_CS"/>
</dbReference>
<comment type="caution">
    <text evidence="23">The sequence shown here is derived from an EMBL/GenBank/DDBJ whole genome shotgun (WGS) entry which is preliminary data.</text>
</comment>
<evidence type="ECO:0000313" key="24">
    <source>
        <dbReference type="Proteomes" id="UP000225706"/>
    </source>
</evidence>
<keyword evidence="8" id="KW-0492">Microsome</keyword>
<dbReference type="STRING" id="50429.A0A2B4S314"/>
<dbReference type="CDD" id="cd11027">
    <property type="entry name" value="CYP17A1-like"/>
    <property type="match status" value="1"/>
</dbReference>
<evidence type="ECO:0000256" key="4">
    <source>
        <dbReference type="ARBA" id="ARBA00010617"/>
    </source>
</evidence>
<evidence type="ECO:0000256" key="18">
    <source>
        <dbReference type="ARBA" id="ARBA00044282"/>
    </source>
</evidence>
<feature type="binding site" description="axial binding residue" evidence="21">
    <location>
        <position position="426"/>
    </location>
    <ligand>
        <name>heme</name>
        <dbReference type="ChEBI" id="CHEBI:30413"/>
    </ligand>
    <ligandPart>
        <name>Fe</name>
        <dbReference type="ChEBI" id="CHEBI:18248"/>
    </ligandPart>
</feature>
<dbReference type="FunFam" id="1.10.630.10:FF:000049">
    <property type="entry name" value="steroid 21-hydroxylase isoform X1"/>
    <property type="match status" value="1"/>
</dbReference>
<evidence type="ECO:0000256" key="13">
    <source>
        <dbReference type="ARBA" id="ARBA00023136"/>
    </source>
</evidence>
<protein>
    <recommendedName>
        <fullName evidence="15">Steroid 21-hydroxylase</fullName>
        <ecNumber evidence="14">1.14.14.16</ecNumber>
    </recommendedName>
    <alternativeName>
        <fullName evidence="19">21-OHase</fullName>
    </alternativeName>
    <alternativeName>
        <fullName evidence="16">Cytochrome P-450c21</fullName>
    </alternativeName>
    <alternativeName>
        <fullName evidence="20">Cytochrome P450 21</fullName>
    </alternativeName>
    <alternativeName>
        <fullName evidence="18">Cytochrome P450 XXI</fullName>
    </alternativeName>
    <alternativeName>
        <fullName evidence="17">Cytochrome P450-C21</fullName>
    </alternativeName>
</protein>
<dbReference type="EMBL" id="LSMT01000226">
    <property type="protein sequence ID" value="PFX22875.1"/>
    <property type="molecule type" value="Genomic_DNA"/>
</dbReference>
<evidence type="ECO:0000256" key="11">
    <source>
        <dbReference type="ARBA" id="ARBA00023033"/>
    </source>
</evidence>
<dbReference type="InterPro" id="IPR001128">
    <property type="entry name" value="Cyt_P450"/>
</dbReference>
<dbReference type="EC" id="1.14.14.16" evidence="14"/>
<keyword evidence="12" id="KW-0446">Lipid-binding</keyword>
<evidence type="ECO:0000256" key="12">
    <source>
        <dbReference type="ARBA" id="ARBA00023121"/>
    </source>
</evidence>
<keyword evidence="5 21" id="KW-0349">Heme</keyword>
<keyword evidence="11 22" id="KW-0503">Monooxygenase</keyword>
<evidence type="ECO:0000256" key="3">
    <source>
        <dbReference type="ARBA" id="ARBA00004586"/>
    </source>
</evidence>
<dbReference type="PRINTS" id="PR00385">
    <property type="entry name" value="P450"/>
</dbReference>
<evidence type="ECO:0000256" key="7">
    <source>
        <dbReference type="ARBA" id="ARBA00022824"/>
    </source>
</evidence>
<evidence type="ECO:0000256" key="20">
    <source>
        <dbReference type="ARBA" id="ARBA00044342"/>
    </source>
</evidence>
<gene>
    <name evidence="23" type="primary">cyp1a1</name>
    <name evidence="23" type="ORF">AWC38_SpisGene12577</name>
</gene>
<dbReference type="GO" id="GO:0005506">
    <property type="term" value="F:iron ion binding"/>
    <property type="evidence" value="ECO:0007669"/>
    <property type="project" value="InterPro"/>
</dbReference>
<evidence type="ECO:0000256" key="5">
    <source>
        <dbReference type="ARBA" id="ARBA00022617"/>
    </source>
</evidence>
<name>A0A2B4S314_STYPI</name>
<comment type="subcellular location">
    <subcellularLocation>
        <location evidence="1">Endomembrane system</location>
        <topology evidence="1">Peripheral membrane protein</topology>
    </subcellularLocation>
    <subcellularLocation>
        <location evidence="3">Endoplasmic reticulum membrane</location>
    </subcellularLocation>
    <subcellularLocation>
        <location evidence="2">Microsome membrane</location>
    </subcellularLocation>
</comment>
<dbReference type="PRINTS" id="PR00463">
    <property type="entry name" value="EP450I"/>
</dbReference>
<dbReference type="GO" id="GO:0004509">
    <property type="term" value="F:steroid 21-monooxygenase activity"/>
    <property type="evidence" value="ECO:0007669"/>
    <property type="project" value="UniProtKB-EC"/>
</dbReference>
<evidence type="ECO:0000256" key="21">
    <source>
        <dbReference type="PIRSR" id="PIRSR602401-1"/>
    </source>
</evidence>
<dbReference type="GO" id="GO:0008610">
    <property type="term" value="P:lipid biosynthetic process"/>
    <property type="evidence" value="ECO:0007669"/>
    <property type="project" value="UniProtKB-ARBA"/>
</dbReference>
<dbReference type="PANTHER" id="PTHR24289">
    <property type="entry name" value="STEROID 17-ALPHA-HYDROXYLASE/17,20 LYASE"/>
    <property type="match status" value="1"/>
</dbReference>
<keyword evidence="6 21" id="KW-0479">Metal-binding</keyword>
<dbReference type="InterPro" id="IPR036396">
    <property type="entry name" value="Cyt_P450_sf"/>
</dbReference>
<dbReference type="Proteomes" id="UP000225706">
    <property type="component" value="Unassembled WGS sequence"/>
</dbReference>
<proteinExistence type="inferred from homology"/>
<dbReference type="AlphaFoldDB" id="A0A2B4S314"/>
<evidence type="ECO:0000256" key="15">
    <source>
        <dbReference type="ARBA" id="ARBA00044116"/>
    </source>
</evidence>
<comment type="similarity">
    <text evidence="4 22">Belongs to the cytochrome P450 family.</text>
</comment>
<dbReference type="PROSITE" id="PS00086">
    <property type="entry name" value="CYTOCHROME_P450"/>
    <property type="match status" value="1"/>
</dbReference>
<keyword evidence="10 21" id="KW-0408">Iron</keyword>
<reference evidence="24" key="1">
    <citation type="journal article" date="2017" name="bioRxiv">
        <title>Comparative analysis of the genomes of Stylophora pistillata and Acropora digitifera provides evidence for extensive differences between species of corals.</title>
        <authorList>
            <person name="Voolstra C.R."/>
            <person name="Li Y."/>
            <person name="Liew Y.J."/>
            <person name="Baumgarten S."/>
            <person name="Zoccola D."/>
            <person name="Flot J.-F."/>
            <person name="Tambutte S."/>
            <person name="Allemand D."/>
            <person name="Aranda M."/>
        </authorList>
    </citation>
    <scope>NUCLEOTIDE SEQUENCE [LARGE SCALE GENOMIC DNA]</scope>
</reference>
<organism evidence="23 24">
    <name type="scientific">Stylophora pistillata</name>
    <name type="common">Smooth cauliflower coral</name>
    <dbReference type="NCBI Taxonomy" id="50429"/>
    <lineage>
        <taxon>Eukaryota</taxon>
        <taxon>Metazoa</taxon>
        <taxon>Cnidaria</taxon>
        <taxon>Anthozoa</taxon>
        <taxon>Hexacorallia</taxon>
        <taxon>Scleractinia</taxon>
        <taxon>Astrocoeniina</taxon>
        <taxon>Pocilloporidae</taxon>
        <taxon>Stylophora</taxon>
    </lineage>
</organism>
<keyword evidence="7" id="KW-0256">Endoplasmic reticulum</keyword>
<dbReference type="GO" id="GO:0020037">
    <property type="term" value="F:heme binding"/>
    <property type="evidence" value="ECO:0007669"/>
    <property type="project" value="InterPro"/>
</dbReference>
<dbReference type="GO" id="GO:0004508">
    <property type="term" value="F:steroid 17-alpha-monooxygenase activity"/>
    <property type="evidence" value="ECO:0007669"/>
    <property type="project" value="TreeGrafter"/>
</dbReference>
<evidence type="ECO:0000256" key="1">
    <source>
        <dbReference type="ARBA" id="ARBA00004184"/>
    </source>
</evidence>
<dbReference type="InterPro" id="IPR002401">
    <property type="entry name" value="Cyt_P450_E_grp-I"/>
</dbReference>
<accession>A0A2B4S314</accession>
<dbReference type="GO" id="GO:0042446">
    <property type="term" value="P:hormone biosynthetic process"/>
    <property type="evidence" value="ECO:0007669"/>
    <property type="project" value="TreeGrafter"/>
</dbReference>
<evidence type="ECO:0000313" key="23">
    <source>
        <dbReference type="EMBL" id="PFX22875.1"/>
    </source>
</evidence>
<keyword evidence="24" id="KW-1185">Reference proteome</keyword>
<evidence type="ECO:0000256" key="14">
    <source>
        <dbReference type="ARBA" id="ARBA00044040"/>
    </source>
</evidence>
<keyword evidence="9 22" id="KW-0560">Oxidoreductase</keyword>